<evidence type="ECO:0000256" key="6">
    <source>
        <dbReference type="ARBA" id="ARBA00022692"/>
    </source>
</evidence>
<evidence type="ECO:0000313" key="14">
    <source>
        <dbReference type="Proteomes" id="UP000556026"/>
    </source>
</evidence>
<keyword evidence="6" id="KW-0812">Transmembrane</keyword>
<dbReference type="GO" id="GO:0046872">
    <property type="term" value="F:metal ion binding"/>
    <property type="evidence" value="ECO:0007669"/>
    <property type="project" value="UniProtKB-KW"/>
</dbReference>
<comment type="subcellular location">
    <subcellularLocation>
        <location evidence="1">Cell membrane</location>
    </subcellularLocation>
</comment>
<protein>
    <submittedName>
        <fullName evidence="13">Cytochrome c nitrite reductase small subunit</fullName>
    </submittedName>
</protein>
<keyword evidence="9" id="KW-1133">Transmembrane helix</keyword>
<organism evidence="13 14">
    <name type="scientific">Geomonas silvestris</name>
    <dbReference type="NCBI Taxonomy" id="2740184"/>
    <lineage>
        <taxon>Bacteria</taxon>
        <taxon>Pseudomonadati</taxon>
        <taxon>Thermodesulfobacteriota</taxon>
        <taxon>Desulfuromonadia</taxon>
        <taxon>Geobacterales</taxon>
        <taxon>Geobacteraceae</taxon>
        <taxon>Geomonas</taxon>
    </lineage>
</organism>
<reference evidence="14" key="1">
    <citation type="submission" date="2020-06" db="EMBL/GenBank/DDBJ databases">
        <title>Draft genomic sequence of Geomonas sp. Red330.</title>
        <authorList>
            <person name="Itoh H."/>
            <person name="Zhenxing X."/>
            <person name="Ushijima N."/>
            <person name="Masuda Y."/>
            <person name="Shiratori Y."/>
            <person name="Senoo K."/>
        </authorList>
    </citation>
    <scope>NUCLEOTIDE SEQUENCE [LARGE SCALE GENOMIC DNA]</scope>
    <source>
        <strain evidence="14">Red330</strain>
    </source>
</reference>
<gene>
    <name evidence="13" type="primary">nrfH</name>
    <name evidence="13" type="ORF">GMST_29320</name>
</gene>
<dbReference type="RefSeq" id="WP_183355419.1">
    <property type="nucleotide sequence ID" value="NZ_BLXX01000009.1"/>
</dbReference>
<dbReference type="GO" id="GO:0009061">
    <property type="term" value="P:anaerobic respiration"/>
    <property type="evidence" value="ECO:0007669"/>
    <property type="project" value="TreeGrafter"/>
</dbReference>
<dbReference type="Pfam" id="PF03264">
    <property type="entry name" value="Cytochrom_NNT"/>
    <property type="match status" value="1"/>
</dbReference>
<evidence type="ECO:0000259" key="12">
    <source>
        <dbReference type="Pfam" id="PF03264"/>
    </source>
</evidence>
<evidence type="ECO:0000256" key="3">
    <source>
        <dbReference type="ARBA" id="ARBA00022448"/>
    </source>
</evidence>
<dbReference type="InterPro" id="IPR005126">
    <property type="entry name" value="NapC/NirT_cyt_c_N"/>
</dbReference>
<evidence type="ECO:0000256" key="7">
    <source>
        <dbReference type="ARBA" id="ARBA00022723"/>
    </source>
</evidence>
<dbReference type="Proteomes" id="UP000556026">
    <property type="component" value="Unassembled WGS sequence"/>
</dbReference>
<evidence type="ECO:0000256" key="8">
    <source>
        <dbReference type="ARBA" id="ARBA00022982"/>
    </source>
</evidence>
<dbReference type="GO" id="GO:0005886">
    <property type="term" value="C:plasma membrane"/>
    <property type="evidence" value="ECO:0007669"/>
    <property type="project" value="UniProtKB-SubCell"/>
</dbReference>
<keyword evidence="14" id="KW-1185">Reference proteome</keyword>
<comment type="similarity">
    <text evidence="2">Belongs to the NapC/NirT/NrfH family.</text>
</comment>
<dbReference type="PANTHER" id="PTHR30333:SF1">
    <property type="entry name" value="CYTOCHROME C-TYPE PROTEIN NAPC"/>
    <property type="match status" value="1"/>
</dbReference>
<dbReference type="InterPro" id="IPR017571">
    <property type="entry name" value="NrfH"/>
</dbReference>
<dbReference type="EMBL" id="BLXX01000009">
    <property type="protein sequence ID" value="GFO60607.1"/>
    <property type="molecule type" value="Genomic_DNA"/>
</dbReference>
<keyword evidence="8" id="KW-0249">Electron transport</keyword>
<evidence type="ECO:0000313" key="13">
    <source>
        <dbReference type="EMBL" id="GFO60607.1"/>
    </source>
</evidence>
<dbReference type="GO" id="GO:0022900">
    <property type="term" value="P:electron transport chain"/>
    <property type="evidence" value="ECO:0007669"/>
    <property type="project" value="InterPro"/>
</dbReference>
<keyword evidence="3" id="KW-0813">Transport</keyword>
<feature type="domain" description="NapC/NirT cytochrome c N-terminal" evidence="12">
    <location>
        <begin position="12"/>
        <end position="141"/>
    </location>
</feature>
<dbReference type="NCBIfam" id="TIGR03153">
    <property type="entry name" value="cytochr_NrfH"/>
    <property type="match status" value="1"/>
</dbReference>
<keyword evidence="10" id="KW-0408">Iron</keyword>
<keyword evidence="4" id="KW-1003">Cell membrane</keyword>
<keyword evidence="11" id="KW-0472">Membrane</keyword>
<dbReference type="InterPro" id="IPR038266">
    <property type="entry name" value="NapC/NirT_cytc_sf"/>
</dbReference>
<comment type="caution">
    <text evidence="13">The sequence shown here is derived from an EMBL/GenBank/DDBJ whole genome shotgun (WGS) entry which is preliminary data.</text>
</comment>
<evidence type="ECO:0000256" key="2">
    <source>
        <dbReference type="ARBA" id="ARBA00007395"/>
    </source>
</evidence>
<dbReference type="InterPro" id="IPR036280">
    <property type="entry name" value="Multihaem_cyt_sf"/>
</dbReference>
<evidence type="ECO:0000256" key="11">
    <source>
        <dbReference type="ARBA" id="ARBA00023136"/>
    </source>
</evidence>
<keyword evidence="5" id="KW-0349">Heme</keyword>
<dbReference type="InterPro" id="IPR051174">
    <property type="entry name" value="Cytochrome_c-type_ET"/>
</dbReference>
<keyword evidence="7" id="KW-0479">Metal-binding</keyword>
<evidence type="ECO:0000256" key="10">
    <source>
        <dbReference type="ARBA" id="ARBA00023004"/>
    </source>
</evidence>
<dbReference type="Gene3D" id="1.10.3820.10">
    <property type="entry name" value="Di-heme elbow motif domain"/>
    <property type="match status" value="1"/>
</dbReference>
<evidence type="ECO:0000256" key="5">
    <source>
        <dbReference type="ARBA" id="ARBA00022617"/>
    </source>
</evidence>
<accession>A0A6V8ML58</accession>
<evidence type="ECO:0000256" key="4">
    <source>
        <dbReference type="ARBA" id="ARBA00022475"/>
    </source>
</evidence>
<proteinExistence type="inferred from homology"/>
<dbReference type="SUPFAM" id="SSF48695">
    <property type="entry name" value="Multiheme cytochromes"/>
    <property type="match status" value="1"/>
</dbReference>
<dbReference type="AlphaFoldDB" id="A0A6V8ML58"/>
<dbReference type="PANTHER" id="PTHR30333">
    <property type="entry name" value="CYTOCHROME C-TYPE PROTEIN"/>
    <property type="match status" value="1"/>
</dbReference>
<evidence type="ECO:0000256" key="9">
    <source>
        <dbReference type="ARBA" id="ARBA00022989"/>
    </source>
</evidence>
<dbReference type="GO" id="GO:0009055">
    <property type="term" value="F:electron transfer activity"/>
    <property type="evidence" value="ECO:0007669"/>
    <property type="project" value="TreeGrafter"/>
</dbReference>
<sequence>MKFSKPKRPLTALLAAALAGLAAALFLALGPPNLLAKSESPAFCASCHVMELEHEAWSHAGAHRRLRCVDCHLPEGNPAVHYFWKGIDGMKDVICFQSGHVPERIELSAHGAKVVQENCVRCHQTTLAGVDLTRRCWNCHRPLRHRLTGTRATR</sequence>
<evidence type="ECO:0000256" key="1">
    <source>
        <dbReference type="ARBA" id="ARBA00004236"/>
    </source>
</evidence>
<name>A0A6V8ML58_9BACT</name>